<keyword evidence="1 2" id="KW-0677">Repeat</keyword>
<evidence type="ECO:0000256" key="1">
    <source>
        <dbReference type="ARBA" id="ARBA00022737"/>
    </source>
</evidence>
<dbReference type="STRING" id="200361.A0A453HAF1"/>
<dbReference type="PANTHER" id="PTHR31096">
    <property type="entry name" value="ACT DOMAIN-CONTAINING PROTEIN ACR4-RELATED"/>
    <property type="match status" value="1"/>
</dbReference>
<dbReference type="CDD" id="cd04897">
    <property type="entry name" value="ACT_ACR_3"/>
    <property type="match status" value="1"/>
</dbReference>
<keyword evidence="6" id="KW-1185">Reference proteome</keyword>
<reference evidence="6" key="2">
    <citation type="journal article" date="2017" name="Nat. Plants">
        <title>The Aegilops tauschii genome reveals multiple impacts of transposons.</title>
        <authorList>
            <person name="Zhao G."/>
            <person name="Zou C."/>
            <person name="Li K."/>
            <person name="Wang K."/>
            <person name="Li T."/>
            <person name="Gao L."/>
            <person name="Zhang X."/>
            <person name="Wang H."/>
            <person name="Yang Z."/>
            <person name="Liu X."/>
            <person name="Jiang W."/>
            <person name="Mao L."/>
            <person name="Kong X."/>
            <person name="Jiao Y."/>
            <person name="Jia J."/>
        </authorList>
    </citation>
    <scope>NUCLEOTIDE SEQUENCE [LARGE SCALE GENOMIC DNA]</scope>
    <source>
        <strain evidence="6">cv. AL8/78</strain>
    </source>
</reference>
<evidence type="ECO:0000259" key="4">
    <source>
        <dbReference type="PROSITE" id="PS51671"/>
    </source>
</evidence>
<dbReference type="AlphaFoldDB" id="A0A453HAF1"/>
<sequence>INQRGGRRKEKRTKGVSLRPGWLRHAPFRRGAAAVRALHSNPRTPPRPRRQSCSLQTEAKSNEPGPARAPSPPPLVPSPSHLVSPEISVPEGAYKTGKKRFCSRRLASVREGHARALHRSSSPSTAMKYVSGPYFEPDFDPVLDRLGTPGVVVDNETREDCSLVKVDSVNRDGVLLEMVQLLTDLDLVIYKSYISSDGGWLMDVFHVTDQIGRKLTDPSLPGFIQRALLPFQRSGSPKFTTCLGNVVGPGGPDVSDCASLEFTVHDRPGLLSSITQVLVDQGCHVASGQAWTHNGRAAGVLYVTTTGADGAALHPSRWARIERLVNAVVDARENVSGERRWVCMSAPVRGRVHTERRMHQLMHDDRDYESGPAPTPVDEEHFCMGDRAATAARSVHRTQTRVTIENWEERGYAIVKMTSRDRPKLLFDTVCALTDMHYVVFHATAGAQGPLAIQEYYIRHKDGRTVDSNAERQKVSRCLVAAVERRASHGVRVEVRATDRSGLLSDFTRMLREHGLSLLRVEIKRQKEEAIGTFFLVTDTGGEVRPEALCAVRARVAEMGISLDVAKGAPGWPPVKKTRAPATSPADQERPRSSLGSFLWSHLGKLSNNFGLIRS</sequence>
<evidence type="ECO:0000256" key="2">
    <source>
        <dbReference type="RuleBase" id="RU369043"/>
    </source>
</evidence>
<feature type="compositionally biased region" description="Pro residues" evidence="3">
    <location>
        <begin position="67"/>
        <end position="77"/>
    </location>
</feature>
<accession>A0A453HAF1</accession>
<dbReference type="InterPro" id="IPR040217">
    <property type="entry name" value="ACR1-12"/>
</dbReference>
<evidence type="ECO:0000313" key="5">
    <source>
        <dbReference type="EnsemblPlants" id="AET4Gv20126100.1"/>
    </source>
</evidence>
<feature type="domain" description="ACT" evidence="4">
    <location>
        <begin position="492"/>
        <end position="570"/>
    </location>
</feature>
<dbReference type="PROSITE" id="PS51671">
    <property type="entry name" value="ACT"/>
    <property type="match status" value="2"/>
</dbReference>
<evidence type="ECO:0000256" key="3">
    <source>
        <dbReference type="SAM" id="MobiDB-lite"/>
    </source>
</evidence>
<dbReference type="InterPro" id="IPR045865">
    <property type="entry name" value="ACT-like_dom_sf"/>
</dbReference>
<dbReference type="EnsemblPlants" id="AET4Gv20126100.1">
    <property type="protein sequence ID" value="AET4Gv20126100.1"/>
    <property type="gene ID" value="AET4Gv20126100"/>
</dbReference>
<dbReference type="Proteomes" id="UP000015105">
    <property type="component" value="Chromosome 4D"/>
</dbReference>
<dbReference type="Gene3D" id="3.30.70.260">
    <property type="match status" value="1"/>
</dbReference>
<dbReference type="GO" id="GO:0016597">
    <property type="term" value="F:amino acid binding"/>
    <property type="evidence" value="ECO:0007669"/>
    <property type="project" value="UniProtKB-UniRule"/>
</dbReference>
<feature type="region of interest" description="Disordered" evidence="3">
    <location>
        <begin position="570"/>
        <end position="593"/>
    </location>
</feature>
<organism evidence="5 6">
    <name type="scientific">Aegilops tauschii subsp. strangulata</name>
    <name type="common">Goatgrass</name>
    <dbReference type="NCBI Taxonomy" id="200361"/>
    <lineage>
        <taxon>Eukaryota</taxon>
        <taxon>Viridiplantae</taxon>
        <taxon>Streptophyta</taxon>
        <taxon>Embryophyta</taxon>
        <taxon>Tracheophyta</taxon>
        <taxon>Spermatophyta</taxon>
        <taxon>Magnoliopsida</taxon>
        <taxon>Liliopsida</taxon>
        <taxon>Poales</taxon>
        <taxon>Poaceae</taxon>
        <taxon>BOP clade</taxon>
        <taxon>Pooideae</taxon>
        <taxon>Triticodae</taxon>
        <taxon>Triticeae</taxon>
        <taxon>Triticinae</taxon>
        <taxon>Aegilops</taxon>
    </lineage>
</organism>
<protein>
    <recommendedName>
        <fullName evidence="2">ACT domain-containing protein ACR</fullName>
    </recommendedName>
    <alternativeName>
        <fullName evidence="2">Protein ACT DOMAIN REPEATS</fullName>
    </alternativeName>
</protein>
<dbReference type="Pfam" id="PF01842">
    <property type="entry name" value="ACT"/>
    <property type="match status" value="1"/>
</dbReference>
<reference evidence="5" key="5">
    <citation type="journal article" date="2021" name="G3 (Bethesda)">
        <title>Aegilops tauschii genome assembly Aet v5.0 features greater sequence contiguity and improved annotation.</title>
        <authorList>
            <person name="Wang L."/>
            <person name="Zhu T."/>
            <person name="Rodriguez J.C."/>
            <person name="Deal K.R."/>
            <person name="Dubcovsky J."/>
            <person name="McGuire P.E."/>
            <person name="Lux T."/>
            <person name="Spannagl M."/>
            <person name="Mayer K.F.X."/>
            <person name="Baldrich P."/>
            <person name="Meyers B.C."/>
            <person name="Huo N."/>
            <person name="Gu Y.Q."/>
            <person name="Zhou H."/>
            <person name="Devos K.M."/>
            <person name="Bennetzen J.L."/>
            <person name="Unver T."/>
            <person name="Budak H."/>
            <person name="Gulick P.J."/>
            <person name="Galiba G."/>
            <person name="Kalapos B."/>
            <person name="Nelson D.R."/>
            <person name="Li P."/>
            <person name="You F.M."/>
            <person name="Luo M.C."/>
            <person name="Dvorak J."/>
        </authorList>
    </citation>
    <scope>NUCLEOTIDE SEQUENCE [LARGE SCALE GENOMIC DNA]</scope>
    <source>
        <strain evidence="5">cv. AL8/78</strain>
    </source>
</reference>
<dbReference type="InterPro" id="IPR002912">
    <property type="entry name" value="ACT_dom"/>
</dbReference>
<evidence type="ECO:0000313" key="6">
    <source>
        <dbReference type="Proteomes" id="UP000015105"/>
    </source>
</evidence>
<dbReference type="Gramene" id="AET4Gv20126100.1">
    <property type="protein sequence ID" value="AET4Gv20126100.1"/>
    <property type="gene ID" value="AET4Gv20126100"/>
</dbReference>
<feature type="compositionally biased region" description="Basic residues" evidence="3">
    <location>
        <begin position="1"/>
        <end position="14"/>
    </location>
</feature>
<comment type="function">
    <text evidence="2">Binds amino acids.</text>
</comment>
<dbReference type="PANTHER" id="PTHR31096:SF7">
    <property type="entry name" value="ACT DOMAIN-CONTAINING PROTEIN ACR1"/>
    <property type="match status" value="1"/>
</dbReference>
<name>A0A453HAF1_AEGTS</name>
<reference evidence="6" key="1">
    <citation type="journal article" date="2014" name="Science">
        <title>Ancient hybridizations among the ancestral genomes of bread wheat.</title>
        <authorList>
            <consortium name="International Wheat Genome Sequencing Consortium,"/>
            <person name="Marcussen T."/>
            <person name="Sandve S.R."/>
            <person name="Heier L."/>
            <person name="Spannagl M."/>
            <person name="Pfeifer M."/>
            <person name="Jakobsen K.S."/>
            <person name="Wulff B.B."/>
            <person name="Steuernagel B."/>
            <person name="Mayer K.F."/>
            <person name="Olsen O.A."/>
        </authorList>
    </citation>
    <scope>NUCLEOTIDE SEQUENCE [LARGE SCALE GENOMIC DNA]</scope>
    <source>
        <strain evidence="6">cv. AL8/78</strain>
    </source>
</reference>
<dbReference type="SUPFAM" id="SSF55021">
    <property type="entry name" value="ACT-like"/>
    <property type="match status" value="3"/>
</dbReference>
<feature type="domain" description="ACT" evidence="4">
    <location>
        <begin position="259"/>
        <end position="336"/>
    </location>
</feature>
<feature type="region of interest" description="Disordered" evidence="3">
    <location>
        <begin position="1"/>
        <end position="90"/>
    </location>
</feature>
<reference evidence="5" key="3">
    <citation type="journal article" date="2017" name="Nature">
        <title>Genome sequence of the progenitor of the wheat D genome Aegilops tauschii.</title>
        <authorList>
            <person name="Luo M.C."/>
            <person name="Gu Y.Q."/>
            <person name="Puiu D."/>
            <person name="Wang H."/>
            <person name="Twardziok S.O."/>
            <person name="Deal K.R."/>
            <person name="Huo N."/>
            <person name="Zhu T."/>
            <person name="Wang L."/>
            <person name="Wang Y."/>
            <person name="McGuire P.E."/>
            <person name="Liu S."/>
            <person name="Long H."/>
            <person name="Ramasamy R.K."/>
            <person name="Rodriguez J.C."/>
            <person name="Van S.L."/>
            <person name="Yuan L."/>
            <person name="Wang Z."/>
            <person name="Xia Z."/>
            <person name="Xiao L."/>
            <person name="Anderson O.D."/>
            <person name="Ouyang S."/>
            <person name="Liang Y."/>
            <person name="Zimin A.V."/>
            <person name="Pertea G."/>
            <person name="Qi P."/>
            <person name="Bennetzen J.L."/>
            <person name="Dai X."/>
            <person name="Dawson M.W."/>
            <person name="Muller H.G."/>
            <person name="Kugler K."/>
            <person name="Rivarola-Duarte L."/>
            <person name="Spannagl M."/>
            <person name="Mayer K.F.X."/>
            <person name="Lu F.H."/>
            <person name="Bevan M.W."/>
            <person name="Leroy P."/>
            <person name="Li P."/>
            <person name="You F.M."/>
            <person name="Sun Q."/>
            <person name="Liu Z."/>
            <person name="Lyons E."/>
            <person name="Wicker T."/>
            <person name="Salzberg S.L."/>
            <person name="Devos K.M."/>
            <person name="Dvorak J."/>
        </authorList>
    </citation>
    <scope>NUCLEOTIDE SEQUENCE [LARGE SCALE GENOMIC DNA]</scope>
    <source>
        <strain evidence="5">cv. AL8/78</strain>
    </source>
</reference>
<reference evidence="5" key="4">
    <citation type="submission" date="2019-03" db="UniProtKB">
        <authorList>
            <consortium name="EnsemblPlants"/>
        </authorList>
    </citation>
    <scope>IDENTIFICATION</scope>
</reference>
<proteinExistence type="predicted"/>